<proteinExistence type="predicted"/>
<organism evidence="1 2">
    <name type="scientific">Sodalis praecaptivus</name>
    <dbReference type="NCBI Taxonomy" id="1239307"/>
    <lineage>
        <taxon>Bacteria</taxon>
        <taxon>Pseudomonadati</taxon>
        <taxon>Pseudomonadota</taxon>
        <taxon>Gammaproteobacteria</taxon>
        <taxon>Enterobacterales</taxon>
        <taxon>Bruguierivoracaceae</taxon>
        <taxon>Sodalis</taxon>
    </lineage>
</organism>
<dbReference type="KEGG" id="sod:Sant_3655"/>
<dbReference type="AlphaFoldDB" id="W0I2D4"/>
<evidence type="ECO:0000313" key="2">
    <source>
        <dbReference type="Proteomes" id="UP000019028"/>
    </source>
</evidence>
<dbReference type="Pfam" id="PF11199">
    <property type="entry name" value="DUF2891"/>
    <property type="match status" value="1"/>
</dbReference>
<protein>
    <recommendedName>
        <fullName evidence="3">DUF2891 domain-containing protein</fullName>
    </recommendedName>
</protein>
<evidence type="ECO:0000313" key="1">
    <source>
        <dbReference type="EMBL" id="AHF78635.1"/>
    </source>
</evidence>
<accession>W0I2D4</accession>
<dbReference type="PATRIC" id="fig|1239307.3.peg.4041"/>
<keyword evidence="2" id="KW-1185">Reference proteome</keyword>
<name>W0I2D4_9GAMM</name>
<dbReference type="Proteomes" id="UP000019028">
    <property type="component" value="Chromosome"/>
</dbReference>
<reference evidence="1 2" key="1">
    <citation type="journal article" date="2014" name="Genome Biol. Evol.">
        <title>Genome degeneration and adaptation in a nascent stage of symbiosis.</title>
        <authorList>
            <person name="Oakeson K.F."/>
            <person name="Gil R."/>
            <person name="Clayton A.L."/>
            <person name="Dunn D.M."/>
            <person name="von Niederhausern A.C."/>
            <person name="Hamil C."/>
            <person name="Aoyagi A."/>
            <person name="Duval B."/>
            <person name="Baca A."/>
            <person name="Silva F.J."/>
            <person name="Vallier A."/>
            <person name="Jackson D.G."/>
            <person name="Latorre A."/>
            <person name="Weiss R.B."/>
            <person name="Heddi A."/>
            <person name="Moya A."/>
            <person name="Dale C."/>
        </authorList>
    </citation>
    <scope>NUCLEOTIDE SEQUENCE [LARGE SCALE GENOMIC DNA]</scope>
    <source>
        <strain evidence="1 2">HS1</strain>
    </source>
</reference>
<evidence type="ECO:0008006" key="3">
    <source>
        <dbReference type="Google" id="ProtNLM"/>
    </source>
</evidence>
<sequence>MTTLQSDAFLLDGERAAAMARIALGHVEREYPNHIMHNLQDERDINGPRALHPVFFGSYDWHSCVHSYWLLARIANRFPQLAEAEAARALFARRLTPEAIAQELAYFTQPNRGSFERPYGWAWLLKLVAEFGAGHDDRLSRYAEALAPLADHMVTSFKKFWPLQTYPIRTGTHFNSAFAGVLALDYAQGSQDAALEAVLVEGGKRWFGGDRACQAWEPAGDEFLSPTLIEAVYMSRCLSATAFSAWWQTFLPQLDAQQPQTLFHPVFVSDRFDSKIAHLDGLNLSRAWCWRTLARQLGTAPDHGLQQVAAAHLHAALAHLDTNYMGAHWLATYALLTFEA</sequence>
<gene>
    <name evidence="1" type="ORF">Sant_3655</name>
</gene>
<dbReference type="RefSeq" id="WP_038668796.1">
    <property type="nucleotide sequence ID" value="NZ_CP006569.1"/>
</dbReference>
<dbReference type="HOGENOM" id="CLU_042917_0_0_6"/>
<dbReference type="InterPro" id="IPR021365">
    <property type="entry name" value="DUF2891"/>
</dbReference>
<dbReference type="OrthoDB" id="9779797at2"/>
<dbReference type="EMBL" id="CP006569">
    <property type="protein sequence ID" value="AHF78635.1"/>
    <property type="molecule type" value="Genomic_DNA"/>
</dbReference>